<organism evidence="1 2">
    <name type="scientific">Colletotrichum truncatum</name>
    <name type="common">Anthracnose fungus</name>
    <name type="synonym">Colletotrichum capsici</name>
    <dbReference type="NCBI Taxonomy" id="5467"/>
    <lineage>
        <taxon>Eukaryota</taxon>
        <taxon>Fungi</taxon>
        <taxon>Dikarya</taxon>
        <taxon>Ascomycota</taxon>
        <taxon>Pezizomycotina</taxon>
        <taxon>Sordariomycetes</taxon>
        <taxon>Hypocreomycetidae</taxon>
        <taxon>Glomerellales</taxon>
        <taxon>Glomerellaceae</taxon>
        <taxon>Colletotrichum</taxon>
        <taxon>Colletotrichum truncatum species complex</taxon>
    </lineage>
</organism>
<evidence type="ECO:0000313" key="2">
    <source>
        <dbReference type="Proteomes" id="UP000805649"/>
    </source>
</evidence>
<keyword evidence="2" id="KW-1185">Reference proteome</keyword>
<evidence type="ECO:0000313" key="1">
    <source>
        <dbReference type="EMBL" id="KAL0939770.1"/>
    </source>
</evidence>
<protein>
    <submittedName>
        <fullName evidence="1">Uncharacterized protein</fullName>
    </submittedName>
</protein>
<sequence length="46" mass="5654">MVQVRAHPPLRERRRRPSRRQIAQLQLLQERHARPVLCLNARPRRH</sequence>
<name>A0ACC3Z6T3_COLTU</name>
<comment type="caution">
    <text evidence="1">The sequence shown here is derived from an EMBL/GenBank/DDBJ whole genome shotgun (WGS) entry which is preliminary data.</text>
</comment>
<dbReference type="EMBL" id="VUJX02000003">
    <property type="protein sequence ID" value="KAL0939770.1"/>
    <property type="molecule type" value="Genomic_DNA"/>
</dbReference>
<gene>
    <name evidence="1" type="ORF">CTRU02_206380</name>
</gene>
<reference evidence="1 2" key="1">
    <citation type="journal article" date="2020" name="Phytopathology">
        <title>Genome Sequence Resources of Colletotrichum truncatum, C. plurivorum, C. musicola, and C. sojae: Four Species Pathogenic to Soybean (Glycine max).</title>
        <authorList>
            <person name="Rogerio F."/>
            <person name="Boufleur T.R."/>
            <person name="Ciampi-Guillardi M."/>
            <person name="Sukno S.A."/>
            <person name="Thon M.R."/>
            <person name="Massola Junior N.S."/>
            <person name="Baroncelli R."/>
        </authorList>
    </citation>
    <scope>NUCLEOTIDE SEQUENCE [LARGE SCALE GENOMIC DNA]</scope>
    <source>
        <strain evidence="1 2">CMES1059</strain>
    </source>
</reference>
<proteinExistence type="predicted"/>
<dbReference type="Proteomes" id="UP000805649">
    <property type="component" value="Unassembled WGS sequence"/>
</dbReference>
<accession>A0ACC3Z6T3</accession>